<dbReference type="SUPFAM" id="SSF81653">
    <property type="entry name" value="Calcium ATPase, transduction domain A"/>
    <property type="match status" value="1"/>
</dbReference>
<dbReference type="NCBIfam" id="TIGR01494">
    <property type="entry name" value="ATPase_P-type"/>
    <property type="match status" value="1"/>
</dbReference>
<dbReference type="EMBL" id="BMLG01000014">
    <property type="protein sequence ID" value="GGM36553.1"/>
    <property type="molecule type" value="Genomic_DNA"/>
</dbReference>
<keyword evidence="14 19" id="KW-1133">Transmembrane helix</keyword>
<evidence type="ECO:0000256" key="15">
    <source>
        <dbReference type="ARBA" id="ARBA00023008"/>
    </source>
</evidence>
<keyword evidence="6" id="KW-0597">Phosphoprotein</keyword>
<dbReference type="PROSITE" id="PS00154">
    <property type="entry name" value="ATPASE_E1_E2"/>
    <property type="match status" value="1"/>
</dbReference>
<dbReference type="InterPro" id="IPR059000">
    <property type="entry name" value="ATPase_P-type_domA"/>
</dbReference>
<dbReference type="Gene3D" id="3.40.1110.10">
    <property type="entry name" value="Calcium-transporting ATPase, cytoplasmic domain N"/>
    <property type="match status" value="1"/>
</dbReference>
<dbReference type="PRINTS" id="PR00943">
    <property type="entry name" value="CUATPASE"/>
</dbReference>
<dbReference type="Proteomes" id="UP000618460">
    <property type="component" value="Unassembled WGS sequence"/>
</dbReference>
<proteinExistence type="inferred from homology"/>
<dbReference type="Gene3D" id="2.70.150.10">
    <property type="entry name" value="Calcium-transporting ATPase, cytoplasmic transduction domain A"/>
    <property type="match status" value="1"/>
</dbReference>
<evidence type="ECO:0000256" key="18">
    <source>
        <dbReference type="ARBA" id="ARBA00049289"/>
    </source>
</evidence>
<dbReference type="GO" id="GO:0043682">
    <property type="term" value="F:P-type divalent copper transporter activity"/>
    <property type="evidence" value="ECO:0007669"/>
    <property type="project" value="TreeGrafter"/>
</dbReference>
<evidence type="ECO:0000256" key="19">
    <source>
        <dbReference type="RuleBase" id="RU362081"/>
    </source>
</evidence>
<keyword evidence="9 19" id="KW-0547">Nucleotide-binding</keyword>
<keyword evidence="7 19" id="KW-0812">Transmembrane</keyword>
<dbReference type="GO" id="GO:0005524">
    <property type="term" value="F:ATP binding"/>
    <property type="evidence" value="ECO:0007669"/>
    <property type="project" value="UniProtKB-UniRule"/>
</dbReference>
<keyword evidence="20" id="KW-0175">Coiled coil</keyword>
<dbReference type="Gene3D" id="3.40.50.1000">
    <property type="entry name" value="HAD superfamily/HAD-like"/>
    <property type="match status" value="1"/>
</dbReference>
<evidence type="ECO:0000256" key="1">
    <source>
        <dbReference type="ARBA" id="ARBA00004651"/>
    </source>
</evidence>
<keyword evidence="17 19" id="KW-0472">Membrane</keyword>
<evidence type="ECO:0000256" key="14">
    <source>
        <dbReference type="ARBA" id="ARBA00022989"/>
    </source>
</evidence>
<evidence type="ECO:0000256" key="20">
    <source>
        <dbReference type="SAM" id="Coils"/>
    </source>
</evidence>
<comment type="subcellular location">
    <subcellularLocation>
        <location evidence="1">Cell membrane</location>
        <topology evidence="1">Multi-pass membrane protein</topology>
    </subcellularLocation>
</comment>
<evidence type="ECO:0000256" key="5">
    <source>
        <dbReference type="ARBA" id="ARBA00022475"/>
    </source>
</evidence>
<name>A0A917TTD4_9BACI</name>
<evidence type="ECO:0000256" key="2">
    <source>
        <dbReference type="ARBA" id="ARBA00006024"/>
    </source>
</evidence>
<dbReference type="InterPro" id="IPR018303">
    <property type="entry name" value="ATPase_P-typ_P_site"/>
</dbReference>
<feature type="transmembrane region" description="Helical" evidence="19">
    <location>
        <begin position="65"/>
        <end position="86"/>
    </location>
</feature>
<feature type="transmembrane region" description="Helical" evidence="19">
    <location>
        <begin position="311"/>
        <end position="330"/>
    </location>
</feature>
<feature type="transmembrane region" description="Helical" evidence="19">
    <location>
        <begin position="156"/>
        <end position="173"/>
    </location>
</feature>
<dbReference type="InterPro" id="IPR008250">
    <property type="entry name" value="ATPase_P-typ_transduc_dom_A_sf"/>
</dbReference>
<protein>
    <recommendedName>
        <fullName evidence="3">P-type Cu(+) transporter</fullName>
        <ecNumber evidence="3">7.2.2.8</ecNumber>
    </recommendedName>
</protein>
<evidence type="ECO:0000256" key="9">
    <source>
        <dbReference type="ARBA" id="ARBA00022741"/>
    </source>
</evidence>
<keyword evidence="15" id="KW-0186">Copper</keyword>
<dbReference type="SFLD" id="SFLDG00002">
    <property type="entry name" value="C1.7:_P-type_atpase_like"/>
    <property type="match status" value="1"/>
</dbReference>
<reference evidence="23" key="1">
    <citation type="journal article" date="2014" name="Int. J. Syst. Evol. Microbiol.">
        <title>Complete genome sequence of Corynebacterium casei LMG S-19264T (=DSM 44701T), isolated from a smear-ripened cheese.</title>
        <authorList>
            <consortium name="US DOE Joint Genome Institute (JGI-PGF)"/>
            <person name="Walter F."/>
            <person name="Albersmeier A."/>
            <person name="Kalinowski J."/>
            <person name="Ruckert C."/>
        </authorList>
    </citation>
    <scope>NUCLEOTIDE SEQUENCE</scope>
    <source>
        <strain evidence="23">CGMCC 1.6333</strain>
    </source>
</reference>
<feature type="domain" description="P-type ATPase A" evidence="22">
    <location>
        <begin position="190"/>
        <end position="291"/>
    </location>
</feature>
<dbReference type="GO" id="GO:0055070">
    <property type="term" value="P:copper ion homeostasis"/>
    <property type="evidence" value="ECO:0007669"/>
    <property type="project" value="TreeGrafter"/>
</dbReference>
<dbReference type="SFLD" id="SFLDS00003">
    <property type="entry name" value="Haloacid_Dehalogenase"/>
    <property type="match status" value="1"/>
</dbReference>
<dbReference type="EC" id="7.2.2.8" evidence="3"/>
<dbReference type="RefSeq" id="WP_373285574.1">
    <property type="nucleotide sequence ID" value="NZ_BMLG01000014.1"/>
</dbReference>
<feature type="region of interest" description="Disordered" evidence="21">
    <location>
        <begin position="1"/>
        <end position="53"/>
    </location>
</feature>
<evidence type="ECO:0000256" key="12">
    <source>
        <dbReference type="ARBA" id="ARBA00022842"/>
    </source>
</evidence>
<keyword evidence="10" id="KW-0187">Copper transport</keyword>
<evidence type="ECO:0000256" key="3">
    <source>
        <dbReference type="ARBA" id="ARBA00012517"/>
    </source>
</evidence>
<dbReference type="InterPro" id="IPR001757">
    <property type="entry name" value="P_typ_ATPase"/>
</dbReference>
<evidence type="ECO:0000256" key="8">
    <source>
        <dbReference type="ARBA" id="ARBA00022723"/>
    </source>
</evidence>
<feature type="transmembrane region" description="Helical" evidence="19">
    <location>
        <begin position="677"/>
        <end position="696"/>
    </location>
</feature>
<keyword evidence="16" id="KW-0406">Ion transport</keyword>
<evidence type="ECO:0000256" key="10">
    <source>
        <dbReference type="ARBA" id="ARBA00022796"/>
    </source>
</evidence>
<dbReference type="PRINTS" id="PR00119">
    <property type="entry name" value="CATATPASE"/>
</dbReference>
<keyword evidence="24" id="KW-1185">Reference proteome</keyword>
<keyword evidence="8 19" id="KW-0479">Metal-binding</keyword>
<feature type="coiled-coil region" evidence="20">
    <location>
        <begin position="515"/>
        <end position="542"/>
    </location>
</feature>
<keyword evidence="11 19" id="KW-0067">ATP-binding</keyword>
<dbReference type="GO" id="GO:0005886">
    <property type="term" value="C:plasma membrane"/>
    <property type="evidence" value="ECO:0007669"/>
    <property type="project" value="UniProtKB-SubCell"/>
</dbReference>
<evidence type="ECO:0000256" key="21">
    <source>
        <dbReference type="SAM" id="MobiDB-lite"/>
    </source>
</evidence>
<evidence type="ECO:0000259" key="22">
    <source>
        <dbReference type="Pfam" id="PF00122"/>
    </source>
</evidence>
<evidence type="ECO:0000256" key="7">
    <source>
        <dbReference type="ARBA" id="ARBA00022692"/>
    </source>
</evidence>
<keyword evidence="4" id="KW-0813">Transport</keyword>
<sequence length="698" mass="76403">MDKEHDEEQKQQVHDHNHHSHDDHDHANGHHNHDNHQAHGHGEHSHHGHQGHDHGDMINDFKRRFYISLIVTIPILLLSPMIQSFFNFELTFPGSSYVLFVLATFIFFYGGKPFLTGSIDELKQKNPGMMTLIALAIVVAYGYSSLTVFGLSGSNFFWELATLIDIMLLGHWIEMRSVMGASNALEELVKMMPSTAHLIDENGDVKDVEVASLKPGDNVLVKPGEKVPVDGSIVKGQSSVDESMLTGESVPIDKEINNEVIGGSINGEGSLTIQVEKTGEESYLSQVVTMVKEAQESRSKTQDLSNRAAKWLFYVALSAGIITLIVWLMLGYEFAYALERMVTVMVIACPHALGLAAPLVVARSTALAAKRGLLIRNRTNFEEARNIEAIVFDKTGTLTMGEFGVTEVIAESDYDESDVLQVAASLEIQSEHPIARGIVEGAKEREINFDEPEHFESMTGKGLKGIIEGKEVLIVSPGYVQEKQIDYNKEKFNSLSEQGKTVVFVLIDNQLAGMIALADKVRESAERAIKRLKDQNVESQMLTGDNNKVAQWVAKQLNLDQVVAEVLPHEKADKIKEIKKSGKKIAMTGDGVNDAPALANADLGVAIGAGTDVAMETADVVLVRSNPEDVVSILELSKSTYRKMIQNLWWAAGYNIVTIPLAAGILSPIGIVLSPAVGAVLMSLSTIIVAINARLFKG</sequence>
<accession>A0A917TTD4</accession>
<comment type="caution">
    <text evidence="23">The sequence shown here is derived from an EMBL/GenBank/DDBJ whole genome shotgun (WGS) entry which is preliminary data.</text>
</comment>
<keyword evidence="12" id="KW-0460">Magnesium</keyword>
<evidence type="ECO:0000256" key="16">
    <source>
        <dbReference type="ARBA" id="ARBA00023065"/>
    </source>
</evidence>
<evidence type="ECO:0000313" key="23">
    <source>
        <dbReference type="EMBL" id="GGM36553.1"/>
    </source>
</evidence>
<keyword evidence="13" id="KW-1278">Translocase</keyword>
<evidence type="ECO:0000256" key="17">
    <source>
        <dbReference type="ARBA" id="ARBA00023136"/>
    </source>
</evidence>
<dbReference type="InterPro" id="IPR036412">
    <property type="entry name" value="HAD-like_sf"/>
</dbReference>
<dbReference type="InterPro" id="IPR023298">
    <property type="entry name" value="ATPase_P-typ_TM_dom_sf"/>
</dbReference>
<organism evidence="23 24">
    <name type="scientific">Paraliobacillus quinghaiensis</name>
    <dbReference type="NCBI Taxonomy" id="470815"/>
    <lineage>
        <taxon>Bacteria</taxon>
        <taxon>Bacillati</taxon>
        <taxon>Bacillota</taxon>
        <taxon>Bacilli</taxon>
        <taxon>Bacillales</taxon>
        <taxon>Bacillaceae</taxon>
        <taxon>Paraliobacillus</taxon>
    </lineage>
</organism>
<evidence type="ECO:0000313" key="24">
    <source>
        <dbReference type="Proteomes" id="UP000618460"/>
    </source>
</evidence>
<reference evidence="23" key="2">
    <citation type="submission" date="2020-09" db="EMBL/GenBank/DDBJ databases">
        <authorList>
            <person name="Sun Q."/>
            <person name="Zhou Y."/>
        </authorList>
    </citation>
    <scope>NUCLEOTIDE SEQUENCE</scope>
    <source>
        <strain evidence="23">CGMCC 1.6333</strain>
    </source>
</reference>
<evidence type="ECO:0000256" key="6">
    <source>
        <dbReference type="ARBA" id="ARBA00022553"/>
    </source>
</evidence>
<feature type="transmembrane region" description="Helical" evidence="19">
    <location>
        <begin position="92"/>
        <end position="111"/>
    </location>
</feature>
<dbReference type="SFLD" id="SFLDF00027">
    <property type="entry name" value="p-type_atpase"/>
    <property type="match status" value="1"/>
</dbReference>
<dbReference type="NCBIfam" id="TIGR01511">
    <property type="entry name" value="ATPase-IB1_Cu"/>
    <property type="match status" value="1"/>
</dbReference>
<keyword evidence="5 19" id="KW-1003">Cell membrane</keyword>
<dbReference type="GO" id="GO:0005507">
    <property type="term" value="F:copper ion binding"/>
    <property type="evidence" value="ECO:0007669"/>
    <property type="project" value="TreeGrafter"/>
</dbReference>
<evidence type="ECO:0000256" key="11">
    <source>
        <dbReference type="ARBA" id="ARBA00022840"/>
    </source>
</evidence>
<dbReference type="PANTHER" id="PTHR43520">
    <property type="entry name" value="ATP7, ISOFORM B"/>
    <property type="match status" value="1"/>
</dbReference>
<dbReference type="NCBIfam" id="TIGR01525">
    <property type="entry name" value="ATPase-IB_hvy"/>
    <property type="match status" value="1"/>
</dbReference>
<comment type="catalytic activity">
    <reaction evidence="18">
        <text>Cu(+)(in) + ATP + H2O = Cu(+)(out) + ADP + phosphate + H(+)</text>
        <dbReference type="Rhea" id="RHEA:25792"/>
        <dbReference type="ChEBI" id="CHEBI:15377"/>
        <dbReference type="ChEBI" id="CHEBI:15378"/>
        <dbReference type="ChEBI" id="CHEBI:30616"/>
        <dbReference type="ChEBI" id="CHEBI:43474"/>
        <dbReference type="ChEBI" id="CHEBI:49552"/>
        <dbReference type="ChEBI" id="CHEBI:456216"/>
        <dbReference type="EC" id="7.2.2.8"/>
    </reaction>
</comment>
<dbReference type="SUPFAM" id="SSF81665">
    <property type="entry name" value="Calcium ATPase, transmembrane domain M"/>
    <property type="match status" value="1"/>
</dbReference>
<comment type="similarity">
    <text evidence="2 19">Belongs to the cation transport ATPase (P-type) (TC 3.A.3) family. Type IB subfamily.</text>
</comment>
<dbReference type="AlphaFoldDB" id="A0A917TTD4"/>
<feature type="transmembrane region" description="Helical" evidence="19">
    <location>
        <begin position="342"/>
        <end position="362"/>
    </location>
</feature>
<dbReference type="InterPro" id="IPR044492">
    <property type="entry name" value="P_typ_ATPase_HD_dom"/>
</dbReference>
<dbReference type="InterPro" id="IPR023214">
    <property type="entry name" value="HAD_sf"/>
</dbReference>
<feature type="transmembrane region" description="Helical" evidence="19">
    <location>
        <begin position="648"/>
        <end position="671"/>
    </location>
</feature>
<gene>
    <name evidence="23" type="ORF">GCM10011351_23330</name>
</gene>
<evidence type="ECO:0000256" key="13">
    <source>
        <dbReference type="ARBA" id="ARBA00022967"/>
    </source>
</evidence>
<dbReference type="GO" id="GO:0016887">
    <property type="term" value="F:ATP hydrolysis activity"/>
    <property type="evidence" value="ECO:0007669"/>
    <property type="project" value="InterPro"/>
</dbReference>
<dbReference type="InterPro" id="IPR023299">
    <property type="entry name" value="ATPase_P-typ_cyto_dom_N"/>
</dbReference>
<dbReference type="Pfam" id="PF00122">
    <property type="entry name" value="E1-E2_ATPase"/>
    <property type="match status" value="1"/>
</dbReference>
<dbReference type="InterPro" id="IPR027256">
    <property type="entry name" value="P-typ_ATPase_IB"/>
</dbReference>
<feature type="transmembrane region" description="Helical" evidence="19">
    <location>
        <begin position="132"/>
        <end position="150"/>
    </location>
</feature>
<dbReference type="SUPFAM" id="SSF56784">
    <property type="entry name" value="HAD-like"/>
    <property type="match status" value="1"/>
</dbReference>
<dbReference type="GO" id="GO:0140581">
    <property type="term" value="F:P-type monovalent copper transporter activity"/>
    <property type="evidence" value="ECO:0007669"/>
    <property type="project" value="UniProtKB-EC"/>
</dbReference>
<dbReference type="CDD" id="cd07552">
    <property type="entry name" value="P-type_ATPase_Cu-like"/>
    <property type="match status" value="1"/>
</dbReference>
<dbReference type="FunFam" id="2.70.150.10:FF:000020">
    <property type="entry name" value="Copper-exporting P-type ATPase A"/>
    <property type="match status" value="1"/>
</dbReference>
<evidence type="ECO:0000256" key="4">
    <source>
        <dbReference type="ARBA" id="ARBA00022448"/>
    </source>
</evidence>
<dbReference type="Pfam" id="PF00702">
    <property type="entry name" value="Hydrolase"/>
    <property type="match status" value="1"/>
</dbReference>
<dbReference type="PANTHER" id="PTHR43520:SF5">
    <property type="entry name" value="CATION-TRANSPORTING P-TYPE ATPASE-RELATED"/>
    <property type="match status" value="1"/>
</dbReference>